<keyword evidence="3" id="KW-1185">Reference proteome</keyword>
<evidence type="ECO:0000313" key="2">
    <source>
        <dbReference type="EMBL" id="SLN64259.1"/>
    </source>
</evidence>
<dbReference type="AlphaFoldDB" id="A0A1X6ZX80"/>
<sequence>MGMSDKKTPRKWAGGGDGPQEEMVRGEYHGFRIAQNHGFR</sequence>
<dbReference type="EMBL" id="FWFP01000009">
    <property type="protein sequence ID" value="SLN64259.1"/>
    <property type="molecule type" value="Genomic_DNA"/>
</dbReference>
<dbReference type="Proteomes" id="UP000193778">
    <property type="component" value="Unassembled WGS sequence"/>
</dbReference>
<reference evidence="3" key="1">
    <citation type="submission" date="2017-03" db="EMBL/GenBank/DDBJ databases">
        <authorList>
            <person name="Rodrigo-Torres L."/>
            <person name="Arahal R.D."/>
            <person name="Lucena T."/>
        </authorList>
    </citation>
    <scope>NUCLEOTIDE SEQUENCE [LARGE SCALE GENOMIC DNA]</scope>
    <source>
        <strain evidence="3">CECT 8411</strain>
    </source>
</reference>
<protein>
    <submittedName>
        <fullName evidence="2">Uncharacterized protein</fullName>
    </submittedName>
</protein>
<feature type="region of interest" description="Disordered" evidence="1">
    <location>
        <begin position="1"/>
        <end position="29"/>
    </location>
</feature>
<proteinExistence type="predicted"/>
<name>A0A1X6ZX80_9RHOB</name>
<gene>
    <name evidence="2" type="ORF">RUM8411_03207</name>
</gene>
<accession>A0A1X6ZX80</accession>
<evidence type="ECO:0000313" key="3">
    <source>
        <dbReference type="Proteomes" id="UP000193778"/>
    </source>
</evidence>
<evidence type="ECO:0000256" key="1">
    <source>
        <dbReference type="SAM" id="MobiDB-lite"/>
    </source>
</evidence>
<organism evidence="2 3">
    <name type="scientific">Ruegeria meonggei</name>
    <dbReference type="NCBI Taxonomy" id="1446476"/>
    <lineage>
        <taxon>Bacteria</taxon>
        <taxon>Pseudomonadati</taxon>
        <taxon>Pseudomonadota</taxon>
        <taxon>Alphaproteobacteria</taxon>
        <taxon>Rhodobacterales</taxon>
        <taxon>Roseobacteraceae</taxon>
        <taxon>Ruegeria</taxon>
    </lineage>
</organism>